<feature type="compositionally biased region" description="Low complexity" evidence="8">
    <location>
        <begin position="255"/>
        <end position="265"/>
    </location>
</feature>
<dbReference type="SMART" id="SM00246">
    <property type="entry name" value="WH2"/>
    <property type="match status" value="1"/>
</dbReference>
<keyword evidence="4" id="KW-0597">Phosphoprotein</keyword>
<evidence type="ECO:0000256" key="5">
    <source>
        <dbReference type="ARBA" id="ARBA00022737"/>
    </source>
</evidence>
<feature type="domain" description="CRIB" evidence="9">
    <location>
        <begin position="172"/>
        <end position="185"/>
    </location>
</feature>
<evidence type="ECO:0000313" key="13">
    <source>
        <dbReference type="Proteomes" id="UP000001396"/>
    </source>
</evidence>
<accession>D3AY17</accession>
<dbReference type="InterPro" id="IPR000697">
    <property type="entry name" value="WH1/EVH1_dom"/>
</dbReference>
<dbReference type="InterPro" id="IPR003124">
    <property type="entry name" value="WH2_dom"/>
</dbReference>
<dbReference type="CDD" id="cd01205">
    <property type="entry name" value="EVH1_WASP-like"/>
    <property type="match status" value="1"/>
</dbReference>
<evidence type="ECO:0000256" key="7">
    <source>
        <dbReference type="ARBA" id="ARBA00023242"/>
    </source>
</evidence>
<dbReference type="Gene3D" id="3.90.810.10">
    <property type="entry name" value="CRIB domain"/>
    <property type="match status" value="1"/>
</dbReference>
<feature type="compositionally biased region" description="Pro residues" evidence="8">
    <location>
        <begin position="481"/>
        <end position="491"/>
    </location>
</feature>
<feature type="compositionally biased region" description="Polar residues" evidence="8">
    <location>
        <begin position="455"/>
        <end position="478"/>
    </location>
</feature>
<dbReference type="PROSITE" id="PS50229">
    <property type="entry name" value="WH1"/>
    <property type="match status" value="1"/>
</dbReference>
<evidence type="ECO:0000313" key="12">
    <source>
        <dbReference type="EMBL" id="EFA85844.1"/>
    </source>
</evidence>
<dbReference type="Gene3D" id="2.30.29.30">
    <property type="entry name" value="Pleckstrin-homology domain (PH domain)/Phosphotyrosine-binding domain (PTB)"/>
    <property type="match status" value="1"/>
</dbReference>
<dbReference type="CDD" id="cd00132">
    <property type="entry name" value="CRIB"/>
    <property type="match status" value="1"/>
</dbReference>
<dbReference type="CDD" id="cd21762">
    <property type="entry name" value="WH2"/>
    <property type="match status" value="1"/>
</dbReference>
<feature type="compositionally biased region" description="Pro residues" evidence="8">
    <location>
        <begin position="545"/>
        <end position="560"/>
    </location>
</feature>
<keyword evidence="7" id="KW-0539">Nucleus</keyword>
<keyword evidence="13" id="KW-1185">Reference proteome</keyword>
<organism evidence="12 13">
    <name type="scientific">Heterostelium pallidum (strain ATCC 26659 / Pp 5 / PN500)</name>
    <name type="common">Cellular slime mold</name>
    <name type="synonym">Polysphondylium pallidum</name>
    <dbReference type="NCBI Taxonomy" id="670386"/>
    <lineage>
        <taxon>Eukaryota</taxon>
        <taxon>Amoebozoa</taxon>
        <taxon>Evosea</taxon>
        <taxon>Eumycetozoa</taxon>
        <taxon>Dictyostelia</taxon>
        <taxon>Acytosteliales</taxon>
        <taxon>Acytosteliaceae</taxon>
        <taxon>Heterostelium</taxon>
    </lineage>
</organism>
<keyword evidence="3" id="KW-0963">Cytoplasm</keyword>
<name>D3AY17_HETP5</name>
<feature type="compositionally biased region" description="Low complexity" evidence="8">
    <location>
        <begin position="534"/>
        <end position="544"/>
    </location>
</feature>
<proteinExistence type="predicted"/>
<dbReference type="InterPro" id="IPR033927">
    <property type="entry name" value="WASPfam_EVH1"/>
</dbReference>
<feature type="compositionally biased region" description="Low complexity" evidence="8">
    <location>
        <begin position="302"/>
        <end position="329"/>
    </location>
</feature>
<dbReference type="InterPro" id="IPR000095">
    <property type="entry name" value="CRIB_dom"/>
</dbReference>
<evidence type="ECO:0000256" key="3">
    <source>
        <dbReference type="ARBA" id="ARBA00022490"/>
    </source>
</evidence>
<feature type="compositionally biased region" description="Low complexity" evidence="8">
    <location>
        <begin position="346"/>
        <end position="420"/>
    </location>
</feature>
<dbReference type="Pfam" id="PF00786">
    <property type="entry name" value="PBD"/>
    <property type="match status" value="1"/>
</dbReference>
<dbReference type="SUPFAM" id="SSF47912">
    <property type="entry name" value="Wiscott-Aldrich syndrome protein, WASP, C-terminal domain"/>
    <property type="match status" value="1"/>
</dbReference>
<evidence type="ECO:0000256" key="8">
    <source>
        <dbReference type="SAM" id="MobiDB-lite"/>
    </source>
</evidence>
<evidence type="ECO:0000259" key="9">
    <source>
        <dbReference type="PROSITE" id="PS50108"/>
    </source>
</evidence>
<sequence>MPTVQHQTLNDQERGKVSFIYGSSCDVICISVARLYQGNQGRWDYTGIEGAVSILLNRVEKTYYIRVIDLLTTKTIFEQEIYENFEYSRQRDFFHTFEGDNAVYGLSFVSLDEAYEFQVSIQNVIPLIKKPSYRFESIEAEKDNAKAGKRRGGFLSKILHGSSQPEEKGMVISNPTGFQHGMHMGYGENGFEVRNIPPEWQELFAKAGVRKKDLKDPETAQYIYSVIGAQLSNPPMSSGNVPQYSDLPPPPPTQKAPMKPARSSAAPPPPPTQHKMENSIKTPPQRALEQPLTPIPSTYNYPSKPQQPQQVRQSQSQPQSQFQEFQSGQDAITYVYNGGGPIQQHPQSITMQPAQQQQQQQQQQPAQQVTYQQQPVQQQQRQPVSYQQQPVQQQQQEYQQQQPAYQSVVQQVQQKQTVYPEVQQKPVLPPPREDVMHPTKYQPPAQEDFAFEQHQVIQTQDGTQYSQDYSYEIDTNSMAAPPIPPNHPPLPKDYQGHPPQRDRTPPAISPRTLPTPPSKGPTPIGQSPSKGPTPVSQSPKAAPVSAPPPPPPPAARPPTAPRAQAPAPASANAAALPAAGGRDALLDSIRQGKALKPVDISQPLPSIKDLGEPANRSMVDTLIEAMAVRRGRLGENEYIEDDEDDDDWEF</sequence>
<dbReference type="InterPro" id="IPR011993">
    <property type="entry name" value="PH-like_dom_sf"/>
</dbReference>
<dbReference type="PROSITE" id="PS51082">
    <property type="entry name" value="WH2"/>
    <property type="match status" value="1"/>
</dbReference>
<evidence type="ECO:0000259" key="11">
    <source>
        <dbReference type="PROSITE" id="PS51082"/>
    </source>
</evidence>
<dbReference type="Pfam" id="PF00568">
    <property type="entry name" value="WH1"/>
    <property type="match status" value="1"/>
</dbReference>
<keyword evidence="5" id="KW-0677">Repeat</keyword>
<dbReference type="InterPro" id="IPR011026">
    <property type="entry name" value="WAS_C"/>
</dbReference>
<dbReference type="InParanoid" id="D3AY17"/>
<dbReference type="EMBL" id="ADBJ01000004">
    <property type="protein sequence ID" value="EFA85844.1"/>
    <property type="molecule type" value="Genomic_DNA"/>
</dbReference>
<dbReference type="GO" id="GO:0003779">
    <property type="term" value="F:actin binding"/>
    <property type="evidence" value="ECO:0007669"/>
    <property type="project" value="InterPro"/>
</dbReference>
<feature type="domain" description="WH1" evidence="10">
    <location>
        <begin position="20"/>
        <end position="128"/>
    </location>
</feature>
<dbReference type="Proteomes" id="UP000001396">
    <property type="component" value="Unassembled WGS sequence"/>
</dbReference>
<dbReference type="PROSITE" id="PS50108">
    <property type="entry name" value="CRIB"/>
    <property type="match status" value="1"/>
</dbReference>
<comment type="caution">
    <text evidence="12">The sequence shown here is derived from an EMBL/GenBank/DDBJ whole genome shotgun (WGS) entry which is preliminary data.</text>
</comment>
<dbReference type="STRING" id="670386.D3AY17"/>
<evidence type="ECO:0000256" key="4">
    <source>
        <dbReference type="ARBA" id="ARBA00022553"/>
    </source>
</evidence>
<dbReference type="SMART" id="SM00285">
    <property type="entry name" value="PBD"/>
    <property type="match status" value="1"/>
</dbReference>
<evidence type="ECO:0000256" key="1">
    <source>
        <dbReference type="ARBA" id="ARBA00004123"/>
    </source>
</evidence>
<dbReference type="RefSeq" id="XP_020437950.1">
    <property type="nucleotide sequence ID" value="XM_020572092.1"/>
</dbReference>
<dbReference type="AlphaFoldDB" id="D3AY17"/>
<dbReference type="SMART" id="SM00461">
    <property type="entry name" value="WH1"/>
    <property type="match status" value="1"/>
</dbReference>
<dbReference type="GO" id="GO:0007015">
    <property type="term" value="P:actin filament organization"/>
    <property type="evidence" value="ECO:0007669"/>
    <property type="project" value="InterPro"/>
</dbReference>
<feature type="region of interest" description="Disordered" evidence="8">
    <location>
        <begin position="234"/>
        <end position="576"/>
    </location>
</feature>
<dbReference type="GO" id="GO:0005634">
    <property type="term" value="C:nucleus"/>
    <property type="evidence" value="ECO:0007669"/>
    <property type="project" value="UniProtKB-SubCell"/>
</dbReference>
<evidence type="ECO:0000256" key="6">
    <source>
        <dbReference type="ARBA" id="ARBA00023212"/>
    </source>
</evidence>
<evidence type="ECO:0000256" key="2">
    <source>
        <dbReference type="ARBA" id="ARBA00004245"/>
    </source>
</evidence>
<evidence type="ECO:0000259" key="10">
    <source>
        <dbReference type="PROSITE" id="PS50229"/>
    </source>
</evidence>
<dbReference type="OMA" id="EYNQDRK"/>
<protein>
    <submittedName>
        <fullName evidence="12">Wiscott-Aldrich syndrome protein</fullName>
    </submittedName>
</protein>
<keyword evidence="6" id="KW-0206">Cytoskeleton</keyword>
<dbReference type="SUPFAM" id="SSF50729">
    <property type="entry name" value="PH domain-like"/>
    <property type="match status" value="1"/>
</dbReference>
<feature type="domain" description="WH2" evidence="11">
    <location>
        <begin position="581"/>
        <end position="598"/>
    </location>
</feature>
<reference evidence="12 13" key="1">
    <citation type="journal article" date="2011" name="Genome Res.">
        <title>Phylogeny-wide analysis of social amoeba genomes highlights ancient origins for complex intercellular communication.</title>
        <authorList>
            <person name="Heidel A.J."/>
            <person name="Lawal H.M."/>
            <person name="Felder M."/>
            <person name="Schilde C."/>
            <person name="Helps N.R."/>
            <person name="Tunggal B."/>
            <person name="Rivero F."/>
            <person name="John U."/>
            <person name="Schleicher M."/>
            <person name="Eichinger L."/>
            <person name="Platzer M."/>
            <person name="Noegel A.A."/>
            <person name="Schaap P."/>
            <person name="Gloeckner G."/>
        </authorList>
    </citation>
    <scope>NUCLEOTIDE SEQUENCE [LARGE SCALE GENOMIC DNA]</scope>
    <source>
        <strain evidence="13">ATCC 26659 / Pp 5 / PN500</strain>
    </source>
</reference>
<feature type="compositionally biased region" description="Polar residues" evidence="8">
    <location>
        <begin position="234"/>
        <end position="243"/>
    </location>
</feature>
<dbReference type="Pfam" id="PF02205">
    <property type="entry name" value="WH2"/>
    <property type="match status" value="1"/>
</dbReference>
<dbReference type="InterPro" id="IPR036936">
    <property type="entry name" value="CRIB_dom_sf"/>
</dbReference>
<gene>
    <name evidence="12" type="primary">wasA</name>
    <name evidence="12" type="ORF">PPL_01075</name>
</gene>
<dbReference type="GeneID" id="31356605"/>
<feature type="compositionally biased region" description="Low complexity" evidence="8">
    <location>
        <begin position="561"/>
        <end position="576"/>
    </location>
</feature>
<comment type="subcellular location">
    <subcellularLocation>
        <location evidence="2">Cytoplasm</location>
        <location evidence="2">Cytoskeleton</location>
    </subcellularLocation>
    <subcellularLocation>
        <location evidence="1">Nucleus</location>
    </subcellularLocation>
</comment>
<dbReference type="GO" id="GO:0005856">
    <property type="term" value="C:cytoskeleton"/>
    <property type="evidence" value="ECO:0007669"/>
    <property type="project" value="UniProtKB-SubCell"/>
</dbReference>